<accession>A0A811SH19</accession>
<evidence type="ECO:0000313" key="3">
    <source>
        <dbReference type="Proteomes" id="UP000604825"/>
    </source>
</evidence>
<reference evidence="2" key="1">
    <citation type="submission" date="2020-10" db="EMBL/GenBank/DDBJ databases">
        <authorList>
            <person name="Han B."/>
            <person name="Lu T."/>
            <person name="Zhao Q."/>
            <person name="Huang X."/>
            <person name="Zhao Y."/>
        </authorList>
    </citation>
    <scope>NUCLEOTIDE SEQUENCE</scope>
</reference>
<gene>
    <name evidence="2" type="ORF">NCGR_LOCUS66208</name>
</gene>
<comment type="caution">
    <text evidence="2">The sequence shown here is derived from an EMBL/GenBank/DDBJ whole genome shotgun (WGS) entry which is preliminary data.</text>
</comment>
<organism evidence="2 3">
    <name type="scientific">Miscanthus lutarioriparius</name>
    <dbReference type="NCBI Taxonomy" id="422564"/>
    <lineage>
        <taxon>Eukaryota</taxon>
        <taxon>Viridiplantae</taxon>
        <taxon>Streptophyta</taxon>
        <taxon>Embryophyta</taxon>
        <taxon>Tracheophyta</taxon>
        <taxon>Spermatophyta</taxon>
        <taxon>Magnoliopsida</taxon>
        <taxon>Liliopsida</taxon>
        <taxon>Poales</taxon>
        <taxon>Poaceae</taxon>
        <taxon>PACMAD clade</taxon>
        <taxon>Panicoideae</taxon>
        <taxon>Andropogonodae</taxon>
        <taxon>Andropogoneae</taxon>
        <taxon>Saccharinae</taxon>
        <taxon>Miscanthus</taxon>
    </lineage>
</organism>
<feature type="compositionally biased region" description="Basic and acidic residues" evidence="1">
    <location>
        <begin position="138"/>
        <end position="164"/>
    </location>
</feature>
<evidence type="ECO:0000313" key="2">
    <source>
        <dbReference type="EMBL" id="CAD6342111.1"/>
    </source>
</evidence>
<sequence length="172" mass="20092">MTLFLRMLVRRQRRNYTTKKRKLYWDNVLSLGSISNRWEEITGQPDSSSWLDKLRNYAVRNKWTTSSSDIQNFPLEHIARLQKDGKIKDVFMFVNDPEEKRAVAKFLAREGIDKDTLQTLFSQDVLANPPLDQNEEPEPARDWDLNKSPRLELDLNKSPPRELDEAGDDGAE</sequence>
<dbReference type="EMBL" id="CAJGYO010000392">
    <property type="protein sequence ID" value="CAD6342111.1"/>
    <property type="molecule type" value="Genomic_DNA"/>
</dbReference>
<dbReference type="Proteomes" id="UP000604825">
    <property type="component" value="Unassembled WGS sequence"/>
</dbReference>
<keyword evidence="3" id="KW-1185">Reference proteome</keyword>
<protein>
    <submittedName>
        <fullName evidence="2">Uncharacterized protein</fullName>
    </submittedName>
</protein>
<name>A0A811SH19_9POAL</name>
<proteinExistence type="predicted"/>
<feature type="region of interest" description="Disordered" evidence="1">
    <location>
        <begin position="127"/>
        <end position="172"/>
    </location>
</feature>
<dbReference type="AlphaFoldDB" id="A0A811SH19"/>
<evidence type="ECO:0000256" key="1">
    <source>
        <dbReference type="SAM" id="MobiDB-lite"/>
    </source>
</evidence>